<dbReference type="Proteomes" id="UP000029986">
    <property type="component" value="Chromosome"/>
</dbReference>
<dbReference type="PATRIC" id="fig|1453496.5.peg.2103"/>
<feature type="transmembrane region" description="Helical" evidence="1">
    <location>
        <begin position="89"/>
        <end position="109"/>
    </location>
</feature>
<protein>
    <submittedName>
        <fullName evidence="2">Membrane protein</fullName>
    </submittedName>
</protein>
<dbReference type="InterPro" id="IPR025229">
    <property type="entry name" value="YniB-like"/>
</dbReference>
<dbReference type="Pfam" id="PF14002">
    <property type="entry name" value="YniB"/>
    <property type="match status" value="1"/>
</dbReference>
<reference evidence="2 3" key="1">
    <citation type="journal article" date="2014" name="Gut Pathog.">
        <title>Gene clusters of Hafnia alvei strain FB1 important in survival and pathogenesis: a draft genome perspective.</title>
        <authorList>
            <person name="Tan J.Y."/>
            <person name="Yin W.F."/>
            <person name="Chan K.G."/>
        </authorList>
    </citation>
    <scope>NUCLEOTIDE SEQUENCE [LARGE SCALE GENOMIC DNA]</scope>
    <source>
        <strain evidence="2 3">FB1</strain>
    </source>
</reference>
<dbReference type="KEGG" id="hav:AT03_10470"/>
<dbReference type="eggNOG" id="ENOG502Z8K9">
    <property type="taxonomic scope" value="Bacteria"/>
</dbReference>
<name>A0A097R216_HAFAL</name>
<dbReference type="HOGENOM" id="CLU_129278_0_0_6"/>
<keyword evidence="1" id="KW-0472">Membrane</keyword>
<evidence type="ECO:0000256" key="1">
    <source>
        <dbReference type="SAM" id="Phobius"/>
    </source>
</evidence>
<feature type="transmembrane region" description="Helical" evidence="1">
    <location>
        <begin position="153"/>
        <end position="175"/>
    </location>
</feature>
<feature type="transmembrane region" description="Helical" evidence="1">
    <location>
        <begin position="15"/>
        <end position="37"/>
    </location>
</feature>
<evidence type="ECO:0000313" key="2">
    <source>
        <dbReference type="EMBL" id="AIU72761.1"/>
    </source>
</evidence>
<keyword evidence="3" id="KW-1185">Reference proteome</keyword>
<keyword evidence="1" id="KW-0812">Transmembrane</keyword>
<sequence length="181" mass="20846">MTYQQAGWVAVAKRIFGWIVFIPALLSTTVSILNFLYQHSQKQEGLNAVMLDFVHVMIDMVKFNTHFLDVFWFNSPQPVLGQGFTGGNIMFWIVYWLIFVGMALQASGARMSRQVRHIREGIEDQLILEQMKGAEGHSREALEKRIVLPRHTIFLQFFPLYILPIIVAVIGYFILKLLGML</sequence>
<feature type="transmembrane region" description="Helical" evidence="1">
    <location>
        <begin position="49"/>
        <end position="69"/>
    </location>
</feature>
<dbReference type="AlphaFoldDB" id="A0A097R216"/>
<proteinExistence type="predicted"/>
<dbReference type="EMBL" id="CP009706">
    <property type="protein sequence ID" value="AIU72761.1"/>
    <property type="molecule type" value="Genomic_DNA"/>
</dbReference>
<dbReference type="OrthoDB" id="6870983at2"/>
<organism evidence="2 3">
    <name type="scientific">Hafnia alvei FB1</name>
    <dbReference type="NCBI Taxonomy" id="1453496"/>
    <lineage>
        <taxon>Bacteria</taxon>
        <taxon>Pseudomonadati</taxon>
        <taxon>Pseudomonadota</taxon>
        <taxon>Gammaproteobacteria</taxon>
        <taxon>Enterobacterales</taxon>
        <taxon>Hafniaceae</taxon>
        <taxon>Hafnia</taxon>
    </lineage>
</organism>
<accession>A0A097R216</accession>
<keyword evidence="1" id="KW-1133">Transmembrane helix</keyword>
<gene>
    <name evidence="2" type="ORF">AT03_10470</name>
</gene>
<evidence type="ECO:0000313" key="3">
    <source>
        <dbReference type="Proteomes" id="UP000029986"/>
    </source>
</evidence>
<dbReference type="RefSeq" id="WP_025801245.1">
    <property type="nucleotide sequence ID" value="NZ_CP009706.1"/>
</dbReference>